<name>I3CHD9_9GAMM</name>
<keyword evidence="1" id="KW-0472">Membrane</keyword>
<keyword evidence="3" id="KW-1185">Reference proteome</keyword>
<proteinExistence type="predicted"/>
<keyword evidence="2" id="KW-0378">Hydrolase</keyword>
<protein>
    <submittedName>
        <fullName evidence="2">Putative membrane-bound metal-dependent hydrolase (DUF457)</fullName>
    </submittedName>
</protein>
<keyword evidence="1" id="KW-1133">Transmembrane helix</keyword>
<dbReference type="Pfam" id="PF04307">
    <property type="entry name" value="YdjM"/>
    <property type="match status" value="1"/>
</dbReference>
<dbReference type="GO" id="GO:0016787">
    <property type="term" value="F:hydrolase activity"/>
    <property type="evidence" value="ECO:0007669"/>
    <property type="project" value="UniProtKB-KW"/>
</dbReference>
<dbReference type="EMBL" id="JH600070">
    <property type="protein sequence ID" value="EIJ43032.1"/>
    <property type="molecule type" value="Genomic_DNA"/>
</dbReference>
<feature type="transmembrane region" description="Helical" evidence="1">
    <location>
        <begin position="56"/>
        <end position="74"/>
    </location>
</feature>
<dbReference type="InterPro" id="IPR007404">
    <property type="entry name" value="YdjM-like"/>
</dbReference>
<gene>
    <name evidence="2" type="ORF">BegalDRAFT_2168</name>
</gene>
<dbReference type="RefSeq" id="WP_002689907.1">
    <property type="nucleotide sequence ID" value="NZ_JH600070.1"/>
</dbReference>
<feature type="transmembrane region" description="Helical" evidence="1">
    <location>
        <begin position="141"/>
        <end position="164"/>
    </location>
</feature>
<reference evidence="2 3" key="1">
    <citation type="submission" date="2011-11" db="EMBL/GenBank/DDBJ databases">
        <title>Improved High-Quality Draft sequence of Beggiatoa alba B18lD.</title>
        <authorList>
            <consortium name="US DOE Joint Genome Institute"/>
            <person name="Lucas S."/>
            <person name="Han J."/>
            <person name="Lapidus A."/>
            <person name="Cheng J.-F."/>
            <person name="Goodwin L."/>
            <person name="Pitluck S."/>
            <person name="Peters L."/>
            <person name="Mikhailova N."/>
            <person name="Held B."/>
            <person name="Detter J.C."/>
            <person name="Han C."/>
            <person name="Tapia R."/>
            <person name="Land M."/>
            <person name="Hauser L."/>
            <person name="Kyrpides N."/>
            <person name="Ivanova N."/>
            <person name="Pagani I."/>
            <person name="Samuel K."/>
            <person name="Teske A."/>
            <person name="Mueller J."/>
            <person name="Woyke T."/>
        </authorList>
    </citation>
    <scope>NUCLEOTIDE SEQUENCE [LARGE SCALE GENOMIC DNA]</scope>
    <source>
        <strain evidence="2 3">B18LD</strain>
    </source>
</reference>
<dbReference type="eggNOG" id="COG1988">
    <property type="taxonomic scope" value="Bacteria"/>
</dbReference>
<feature type="transmembrane region" description="Helical" evidence="1">
    <location>
        <begin position="80"/>
        <end position="100"/>
    </location>
</feature>
<dbReference type="HOGENOM" id="CLU_076328_0_0_6"/>
<feature type="transmembrane region" description="Helical" evidence="1">
    <location>
        <begin position="112"/>
        <end position="135"/>
    </location>
</feature>
<dbReference type="Proteomes" id="UP000005744">
    <property type="component" value="Unassembled WGS sequence"/>
</dbReference>
<dbReference type="AlphaFoldDB" id="I3CHD9"/>
<evidence type="ECO:0000313" key="2">
    <source>
        <dbReference type="EMBL" id="EIJ43032.1"/>
    </source>
</evidence>
<dbReference type="STRING" id="395493.BegalDRAFT_2168"/>
<evidence type="ECO:0000313" key="3">
    <source>
        <dbReference type="Proteomes" id="UP000005744"/>
    </source>
</evidence>
<sequence length="257" mass="29389">MANFNTHVSVATVCSGLLATTYLGAGAVAPQEVMLLWLAGTLGGILPDIDSDNSTAIKIIFTAYAVIFSFIVMFSQAPYYSIVELWVIWWLTYLCIRYVLMEIFKDFSVHRGVFHSVVAGLFFWYGTTAMCYHFFFIDALLAWSIGFFIFVGFLVHLLLDELYSVDLMNKRLKKSSGTAFKLVDYNNYQTSGIMISIVIILFMLTPDSSRFLDIWFSQKSYQNIATHFLPRDGWFKNFRLEMININTVPQKNPSHSE</sequence>
<evidence type="ECO:0000256" key="1">
    <source>
        <dbReference type="SAM" id="Phobius"/>
    </source>
</evidence>
<accession>I3CHD9</accession>
<keyword evidence="1" id="KW-0812">Transmembrane</keyword>
<organism evidence="2 3">
    <name type="scientific">Beggiatoa alba B18LD</name>
    <dbReference type="NCBI Taxonomy" id="395493"/>
    <lineage>
        <taxon>Bacteria</taxon>
        <taxon>Pseudomonadati</taxon>
        <taxon>Pseudomonadota</taxon>
        <taxon>Gammaproteobacteria</taxon>
        <taxon>Thiotrichales</taxon>
        <taxon>Thiotrichaceae</taxon>
        <taxon>Beggiatoa</taxon>
    </lineage>
</organism>
<dbReference type="OrthoDB" id="5295350at2"/>
<feature type="transmembrane region" description="Helical" evidence="1">
    <location>
        <begin position="185"/>
        <end position="204"/>
    </location>
</feature>